<keyword evidence="2" id="KW-1185">Reference proteome</keyword>
<comment type="caution">
    <text evidence="1">The sequence shown here is derived from an EMBL/GenBank/DDBJ whole genome shotgun (WGS) entry which is preliminary data.</text>
</comment>
<dbReference type="AlphaFoldDB" id="A0AAV4Y6C2"/>
<proteinExistence type="predicted"/>
<evidence type="ECO:0000313" key="1">
    <source>
        <dbReference type="EMBL" id="GIZ02565.1"/>
    </source>
</evidence>
<dbReference type="Proteomes" id="UP001054945">
    <property type="component" value="Unassembled WGS sequence"/>
</dbReference>
<name>A0AAV4Y6C2_CAEEX</name>
<dbReference type="EMBL" id="BPLR01001473">
    <property type="protein sequence ID" value="GIZ02565.1"/>
    <property type="molecule type" value="Genomic_DNA"/>
</dbReference>
<protein>
    <submittedName>
        <fullName evidence="1">Uncharacterized protein</fullName>
    </submittedName>
</protein>
<sequence length="92" mass="10889">MSKIVNFYNVYVFFSEIIQNIPISRKFMNPTCFMEDWLDGGVWIKWTKRKARGQKEIWDFPYYNRFLKEGPYLTEMRSSSKIGIDDGGTLSG</sequence>
<reference evidence="1 2" key="1">
    <citation type="submission" date="2021-06" db="EMBL/GenBank/DDBJ databases">
        <title>Caerostris extrusa draft genome.</title>
        <authorList>
            <person name="Kono N."/>
            <person name="Arakawa K."/>
        </authorList>
    </citation>
    <scope>NUCLEOTIDE SEQUENCE [LARGE SCALE GENOMIC DNA]</scope>
</reference>
<gene>
    <name evidence="1" type="ORF">CEXT_627391</name>
</gene>
<organism evidence="1 2">
    <name type="scientific">Caerostris extrusa</name>
    <name type="common">Bark spider</name>
    <name type="synonym">Caerostris bankana</name>
    <dbReference type="NCBI Taxonomy" id="172846"/>
    <lineage>
        <taxon>Eukaryota</taxon>
        <taxon>Metazoa</taxon>
        <taxon>Ecdysozoa</taxon>
        <taxon>Arthropoda</taxon>
        <taxon>Chelicerata</taxon>
        <taxon>Arachnida</taxon>
        <taxon>Araneae</taxon>
        <taxon>Araneomorphae</taxon>
        <taxon>Entelegynae</taxon>
        <taxon>Araneoidea</taxon>
        <taxon>Araneidae</taxon>
        <taxon>Caerostris</taxon>
    </lineage>
</organism>
<evidence type="ECO:0000313" key="2">
    <source>
        <dbReference type="Proteomes" id="UP001054945"/>
    </source>
</evidence>
<accession>A0AAV4Y6C2</accession>